<dbReference type="CDD" id="cd00051">
    <property type="entry name" value="EFh"/>
    <property type="match status" value="1"/>
</dbReference>
<organism evidence="2 3">
    <name type="scientific">Mortierella isabellina</name>
    <name type="common">Filamentous fungus</name>
    <name type="synonym">Umbelopsis isabellina</name>
    <dbReference type="NCBI Taxonomy" id="91625"/>
    <lineage>
        <taxon>Eukaryota</taxon>
        <taxon>Fungi</taxon>
        <taxon>Fungi incertae sedis</taxon>
        <taxon>Mucoromycota</taxon>
        <taxon>Mucoromycotina</taxon>
        <taxon>Umbelopsidomycetes</taxon>
        <taxon>Umbelopsidales</taxon>
        <taxon>Umbelopsidaceae</taxon>
        <taxon>Umbelopsis</taxon>
    </lineage>
</organism>
<dbReference type="Gene3D" id="1.10.238.10">
    <property type="entry name" value="EF-hand"/>
    <property type="match status" value="1"/>
</dbReference>
<reference evidence="2" key="1">
    <citation type="submission" date="2020-12" db="EMBL/GenBank/DDBJ databases">
        <title>Metabolic potential, ecology and presence of endohyphal bacteria is reflected in genomic diversity of Mucoromycotina.</title>
        <authorList>
            <person name="Muszewska A."/>
            <person name="Okrasinska A."/>
            <person name="Steczkiewicz K."/>
            <person name="Drgas O."/>
            <person name="Orlowska M."/>
            <person name="Perlinska-Lenart U."/>
            <person name="Aleksandrzak-Piekarczyk T."/>
            <person name="Szatraj K."/>
            <person name="Zielenkiewicz U."/>
            <person name="Pilsyk S."/>
            <person name="Malc E."/>
            <person name="Mieczkowski P."/>
            <person name="Kruszewska J.S."/>
            <person name="Biernat P."/>
            <person name="Pawlowska J."/>
        </authorList>
    </citation>
    <scope>NUCLEOTIDE SEQUENCE</scope>
    <source>
        <strain evidence="2">WA0000067209</strain>
    </source>
</reference>
<dbReference type="SMART" id="SM00054">
    <property type="entry name" value="EFh"/>
    <property type="match status" value="1"/>
</dbReference>
<gene>
    <name evidence="2" type="ORF">INT43_006279</name>
</gene>
<dbReference type="PROSITE" id="PS50222">
    <property type="entry name" value="EF_HAND_2"/>
    <property type="match status" value="1"/>
</dbReference>
<dbReference type="AlphaFoldDB" id="A0A8H7UHI1"/>
<dbReference type="Proteomes" id="UP000654370">
    <property type="component" value="Unassembled WGS sequence"/>
</dbReference>
<dbReference type="GO" id="GO:0005509">
    <property type="term" value="F:calcium ion binding"/>
    <property type="evidence" value="ECO:0007669"/>
    <property type="project" value="InterPro"/>
</dbReference>
<dbReference type="OrthoDB" id="26525at2759"/>
<dbReference type="InterPro" id="IPR002048">
    <property type="entry name" value="EF_hand_dom"/>
</dbReference>
<name>A0A8H7UHI1_MORIS</name>
<evidence type="ECO:0000259" key="1">
    <source>
        <dbReference type="PROSITE" id="PS50222"/>
    </source>
</evidence>
<dbReference type="InterPro" id="IPR011992">
    <property type="entry name" value="EF-hand-dom_pair"/>
</dbReference>
<comment type="caution">
    <text evidence="2">The sequence shown here is derived from an EMBL/GenBank/DDBJ whole genome shotgun (WGS) entry which is preliminary data.</text>
</comment>
<evidence type="ECO:0000313" key="2">
    <source>
        <dbReference type="EMBL" id="KAG2183275.1"/>
    </source>
</evidence>
<dbReference type="SUPFAM" id="SSF47473">
    <property type="entry name" value="EF-hand"/>
    <property type="match status" value="1"/>
</dbReference>
<dbReference type="Pfam" id="PF13499">
    <property type="entry name" value="EF-hand_7"/>
    <property type="match status" value="1"/>
</dbReference>
<dbReference type="EMBL" id="JAEPQZ010000003">
    <property type="protein sequence ID" value="KAG2183275.1"/>
    <property type="molecule type" value="Genomic_DNA"/>
</dbReference>
<keyword evidence="3" id="KW-1185">Reference proteome</keyword>
<accession>A0A8H7UHI1</accession>
<sequence>MNSFSVPDAAIRLNQASSKDREAFGQMFDSFAGQTDTLTVEQAKLAVQSVIPDISPQMLSRLSNEYGRTVSRSQFEQFMTRVFLDAQPANEIRRAFQLIDVNKTGTITASQLQDAMESFGDRPDIAETEAMIHEAAHTFPDKVTIDELISFLLSEDD</sequence>
<feature type="domain" description="EF-hand" evidence="1">
    <location>
        <begin position="87"/>
        <end position="122"/>
    </location>
</feature>
<protein>
    <recommendedName>
        <fullName evidence="1">EF-hand domain-containing protein</fullName>
    </recommendedName>
</protein>
<evidence type="ECO:0000313" key="3">
    <source>
        <dbReference type="Proteomes" id="UP000654370"/>
    </source>
</evidence>
<proteinExistence type="predicted"/>